<dbReference type="InterPro" id="IPR003439">
    <property type="entry name" value="ABC_transporter-like_ATP-bd"/>
</dbReference>
<dbReference type="CDD" id="cd03230">
    <property type="entry name" value="ABC_DR_subfamily_A"/>
    <property type="match status" value="1"/>
</dbReference>
<protein>
    <recommendedName>
        <fullName evidence="3">ABC transporter domain-containing protein</fullName>
    </recommendedName>
</protein>
<proteinExistence type="predicted"/>
<dbReference type="eggNOG" id="COG1131">
    <property type="taxonomic scope" value="Bacteria"/>
</dbReference>
<dbReference type="EMBL" id="KI271582">
    <property type="protein sequence ID" value="ERL66384.1"/>
    <property type="molecule type" value="Genomic_DNA"/>
</dbReference>
<dbReference type="PANTHER" id="PTHR43158:SF10">
    <property type="entry name" value="ABC TRANSPORTER ATP-BINDING PROTEIN YTRB"/>
    <property type="match status" value="1"/>
</dbReference>
<dbReference type="HOGENOM" id="CLU_000604_1_2_9"/>
<dbReference type="InterPro" id="IPR003593">
    <property type="entry name" value="AAA+_ATPase"/>
</dbReference>
<organism evidence="4 5">
    <name type="scientific">Schleiferilactobacillus shenzhenensis LY-73</name>
    <dbReference type="NCBI Taxonomy" id="1231336"/>
    <lineage>
        <taxon>Bacteria</taxon>
        <taxon>Bacillati</taxon>
        <taxon>Bacillota</taxon>
        <taxon>Bacilli</taxon>
        <taxon>Lactobacillales</taxon>
        <taxon>Lactobacillaceae</taxon>
        <taxon>Schleiferilactobacillus</taxon>
    </lineage>
</organism>
<keyword evidence="2" id="KW-0067">ATP-binding</keyword>
<sequence length="307" mass="34558">MTVSVSQLTKRIANREIITDISFTWHPGEITGLVGRNGAGKTTLFRTMMMQYIPDSGTIQVDQQPISQNTDFAQHIFFVDSQDNFFSSSPLTTIVDWYTLVYPAFAAADFWSTIQHFAIPESSRWSSLSKGQQATILMALALASHVPYIILDEPFAGLDVIAREEVTKMIIDAAADHHTAFLISSHDLEELDGISDRVLILKDHRIMHDYQLESLREEARKIQVVFRHNQVPPLVKKEGTLIRVTGQVLEIVFMHYTEAVDAALTAAQPVFSEELPLTLTDIFRTTAVHDTDYLMGKEEILHEPAQS</sequence>
<dbReference type="AlphaFoldDB" id="U4TQB5"/>
<feature type="domain" description="ABC transporter" evidence="3">
    <location>
        <begin position="3"/>
        <end position="228"/>
    </location>
</feature>
<dbReference type="GO" id="GO:0016887">
    <property type="term" value="F:ATP hydrolysis activity"/>
    <property type="evidence" value="ECO:0007669"/>
    <property type="project" value="InterPro"/>
</dbReference>
<dbReference type="Pfam" id="PF00005">
    <property type="entry name" value="ABC_tran"/>
    <property type="match status" value="1"/>
</dbReference>
<evidence type="ECO:0000256" key="1">
    <source>
        <dbReference type="ARBA" id="ARBA00022741"/>
    </source>
</evidence>
<evidence type="ECO:0000313" key="4">
    <source>
        <dbReference type="EMBL" id="ERL66384.1"/>
    </source>
</evidence>
<dbReference type="STRING" id="1231336.L248_0063"/>
<gene>
    <name evidence="4" type="ORF">L248_0063</name>
</gene>
<dbReference type="Gene3D" id="3.40.50.300">
    <property type="entry name" value="P-loop containing nucleotide triphosphate hydrolases"/>
    <property type="match status" value="1"/>
</dbReference>
<dbReference type="PROSITE" id="PS50893">
    <property type="entry name" value="ABC_TRANSPORTER_2"/>
    <property type="match status" value="1"/>
</dbReference>
<name>U4TQB5_9LACO</name>
<dbReference type="SMART" id="SM00382">
    <property type="entry name" value="AAA"/>
    <property type="match status" value="1"/>
</dbReference>
<keyword evidence="5" id="KW-1185">Reference proteome</keyword>
<evidence type="ECO:0000313" key="5">
    <source>
        <dbReference type="Proteomes" id="UP000030647"/>
    </source>
</evidence>
<dbReference type="OrthoDB" id="9804819at2"/>
<dbReference type="InterPro" id="IPR027417">
    <property type="entry name" value="P-loop_NTPase"/>
</dbReference>
<evidence type="ECO:0000256" key="2">
    <source>
        <dbReference type="ARBA" id="ARBA00022840"/>
    </source>
</evidence>
<keyword evidence="1" id="KW-0547">Nucleotide-binding</keyword>
<dbReference type="Proteomes" id="UP000030647">
    <property type="component" value="Unassembled WGS sequence"/>
</dbReference>
<dbReference type="PANTHER" id="PTHR43158">
    <property type="entry name" value="SKFA PEPTIDE EXPORT ATP-BINDING PROTEIN SKFE"/>
    <property type="match status" value="1"/>
</dbReference>
<dbReference type="GO" id="GO:0005524">
    <property type="term" value="F:ATP binding"/>
    <property type="evidence" value="ECO:0007669"/>
    <property type="project" value="UniProtKB-KW"/>
</dbReference>
<reference evidence="5" key="1">
    <citation type="journal article" date="2013" name="Genome Announc.">
        <title>Whole-Genome Sequencing of Lactobacillus shenzhenensis Strain LY-73T.</title>
        <authorList>
            <person name="Lin Z."/>
            <person name="Liu Z."/>
            <person name="Yang R."/>
            <person name="Zou Y."/>
            <person name="Wan D."/>
            <person name="Chen J."/>
            <person name="Guo M."/>
            <person name="Zhao J."/>
            <person name="Fang C."/>
            <person name="Yang R."/>
            <person name="Liu F."/>
        </authorList>
    </citation>
    <scope>NUCLEOTIDE SEQUENCE [LARGE SCALE GENOMIC DNA]</scope>
    <source>
        <strain evidence="5">LY-73</strain>
    </source>
</reference>
<evidence type="ECO:0000259" key="3">
    <source>
        <dbReference type="PROSITE" id="PS50893"/>
    </source>
</evidence>
<dbReference type="SUPFAM" id="SSF52540">
    <property type="entry name" value="P-loop containing nucleoside triphosphate hydrolases"/>
    <property type="match status" value="1"/>
</dbReference>
<accession>U4TQB5</accession>
<dbReference type="RefSeq" id="WP_022528010.1">
    <property type="nucleotide sequence ID" value="NZ_KI271582.1"/>
</dbReference>